<dbReference type="AlphaFoldDB" id="A0A1J1IZJ2"/>
<proteinExistence type="predicted"/>
<name>A0A1J1IZJ2_9DIPT</name>
<protein>
    <submittedName>
        <fullName evidence="1">CLUMA_CG017119, isoform A</fullName>
    </submittedName>
</protein>
<evidence type="ECO:0000313" key="1">
    <source>
        <dbReference type="EMBL" id="CRL04001.1"/>
    </source>
</evidence>
<gene>
    <name evidence="1" type="ORF">CLUMA_CG017119</name>
</gene>
<keyword evidence="2" id="KW-1185">Reference proteome</keyword>
<organism evidence="1 2">
    <name type="scientific">Clunio marinus</name>
    <dbReference type="NCBI Taxonomy" id="568069"/>
    <lineage>
        <taxon>Eukaryota</taxon>
        <taxon>Metazoa</taxon>
        <taxon>Ecdysozoa</taxon>
        <taxon>Arthropoda</taxon>
        <taxon>Hexapoda</taxon>
        <taxon>Insecta</taxon>
        <taxon>Pterygota</taxon>
        <taxon>Neoptera</taxon>
        <taxon>Endopterygota</taxon>
        <taxon>Diptera</taxon>
        <taxon>Nematocera</taxon>
        <taxon>Chironomoidea</taxon>
        <taxon>Chironomidae</taxon>
        <taxon>Clunio</taxon>
    </lineage>
</organism>
<sequence>MKERNRDHVITCTSNVRNILQTNNSHVVFHCLLNRSSKISLTYVVVTPHTRICCVKLRKKEVFTLSNCKVTTTTSALTLRILLRLLFLLLAKEYFI</sequence>
<dbReference type="EMBL" id="CVRI01000061">
    <property type="protein sequence ID" value="CRL04001.1"/>
    <property type="molecule type" value="Genomic_DNA"/>
</dbReference>
<accession>A0A1J1IZJ2</accession>
<dbReference type="Proteomes" id="UP000183832">
    <property type="component" value="Unassembled WGS sequence"/>
</dbReference>
<reference evidence="1 2" key="1">
    <citation type="submission" date="2015-04" db="EMBL/GenBank/DDBJ databases">
        <authorList>
            <person name="Syromyatnikov M.Y."/>
            <person name="Popov V.N."/>
        </authorList>
    </citation>
    <scope>NUCLEOTIDE SEQUENCE [LARGE SCALE GENOMIC DNA]</scope>
</reference>
<evidence type="ECO:0000313" key="2">
    <source>
        <dbReference type="Proteomes" id="UP000183832"/>
    </source>
</evidence>